<evidence type="ECO:0000256" key="3">
    <source>
        <dbReference type="ARBA" id="ARBA00022695"/>
    </source>
</evidence>
<evidence type="ECO:0000256" key="7">
    <source>
        <dbReference type="ARBA" id="ARBA00049244"/>
    </source>
</evidence>
<keyword evidence="3" id="KW-0548">Nucleotidyltransferase</keyword>
<keyword evidence="10" id="KW-1185">Reference proteome</keyword>
<evidence type="ECO:0000313" key="10">
    <source>
        <dbReference type="Proteomes" id="UP000319852"/>
    </source>
</evidence>
<dbReference type="GO" id="GO:0003677">
    <property type="term" value="F:DNA binding"/>
    <property type="evidence" value="ECO:0007669"/>
    <property type="project" value="InterPro"/>
</dbReference>
<dbReference type="KEGG" id="amob:HG15A2_39160"/>
<accession>A0A517N0M2</accession>
<comment type="catalytic activity">
    <reaction evidence="7">
        <text>DNA(n) + a 2'-deoxyribonucleoside 5'-triphosphate = DNA(n+1) + diphosphate</text>
        <dbReference type="Rhea" id="RHEA:22508"/>
        <dbReference type="Rhea" id="RHEA-COMP:17339"/>
        <dbReference type="Rhea" id="RHEA-COMP:17340"/>
        <dbReference type="ChEBI" id="CHEBI:33019"/>
        <dbReference type="ChEBI" id="CHEBI:61560"/>
        <dbReference type="ChEBI" id="CHEBI:173112"/>
        <dbReference type="EC" id="2.7.7.7"/>
    </reaction>
</comment>
<evidence type="ECO:0000256" key="4">
    <source>
        <dbReference type="ARBA" id="ARBA00022705"/>
    </source>
</evidence>
<dbReference type="GO" id="GO:0009360">
    <property type="term" value="C:DNA polymerase III complex"/>
    <property type="evidence" value="ECO:0007669"/>
    <property type="project" value="TreeGrafter"/>
</dbReference>
<evidence type="ECO:0000256" key="2">
    <source>
        <dbReference type="ARBA" id="ARBA00022679"/>
    </source>
</evidence>
<dbReference type="SUPFAM" id="SSF52540">
    <property type="entry name" value="P-loop containing nucleoside triphosphate hydrolases"/>
    <property type="match status" value="1"/>
</dbReference>
<dbReference type="NCBIfam" id="TIGR01128">
    <property type="entry name" value="holA"/>
    <property type="match status" value="1"/>
</dbReference>
<comment type="similarity">
    <text evidence="6">Belongs to the DNA polymerase HolA subunit family.</text>
</comment>
<evidence type="ECO:0000259" key="8">
    <source>
        <dbReference type="Pfam" id="PF21694"/>
    </source>
</evidence>
<proteinExistence type="inferred from homology"/>
<dbReference type="EMBL" id="CP036263">
    <property type="protein sequence ID" value="QDT00578.1"/>
    <property type="molecule type" value="Genomic_DNA"/>
</dbReference>
<dbReference type="InterPro" id="IPR005790">
    <property type="entry name" value="DNA_polIII_delta"/>
</dbReference>
<feature type="domain" description="DNA polymerase III delta subunit-like C-terminal" evidence="8">
    <location>
        <begin position="227"/>
        <end position="352"/>
    </location>
</feature>
<dbReference type="EC" id="2.7.7.7" evidence="1"/>
<dbReference type="Gene3D" id="3.40.50.300">
    <property type="entry name" value="P-loop containing nucleotide triphosphate hydrolases"/>
    <property type="match status" value="1"/>
</dbReference>
<dbReference type="InterPro" id="IPR048466">
    <property type="entry name" value="DNA_pol3_delta-like_C"/>
</dbReference>
<evidence type="ECO:0000256" key="1">
    <source>
        <dbReference type="ARBA" id="ARBA00012417"/>
    </source>
</evidence>
<dbReference type="PANTHER" id="PTHR34388:SF1">
    <property type="entry name" value="DNA POLYMERASE III SUBUNIT DELTA"/>
    <property type="match status" value="1"/>
</dbReference>
<evidence type="ECO:0000256" key="6">
    <source>
        <dbReference type="ARBA" id="ARBA00034754"/>
    </source>
</evidence>
<evidence type="ECO:0000256" key="5">
    <source>
        <dbReference type="ARBA" id="ARBA00022932"/>
    </source>
</evidence>
<dbReference type="AlphaFoldDB" id="A0A517N0M2"/>
<dbReference type="Pfam" id="PF21694">
    <property type="entry name" value="DNA_pol3_delta_C"/>
    <property type="match status" value="1"/>
</dbReference>
<sequence>MARSMAKKNSNTLSALQLFVDQEPAVKAPVCVLAGDDGFLQHEAKLALLRALEAEDSVETFNGRHCELRDVLDALREKSLFGGDQRVVVVEDADQFVKQYRGELEDYVAKPSDSAVLILECTSWPGNTRLAKAVADSGLAVRCQTPDKGRELAEFTSQLKTWLEYCAKQQFDCTLERGGSDALLEQLEPTAGVLYQEVARLSLLAGAGGVIDGKLVREHVGGWRTRKTWDMIDAAADGNASSALQQLDRLLAAGEEPHALLPQMASTLRRFAMAVRIFEQAEQQGKRGSLRSALERAGAPKFKLNDMERQMRQIGRDRARLIYDWLLAADLGLKGYNSTKDRARRVIETLIVRLAQKRN</sequence>
<evidence type="ECO:0000313" key="9">
    <source>
        <dbReference type="EMBL" id="QDT00578.1"/>
    </source>
</evidence>
<organism evidence="9 10">
    <name type="scientific">Adhaeretor mobilis</name>
    <dbReference type="NCBI Taxonomy" id="1930276"/>
    <lineage>
        <taxon>Bacteria</taxon>
        <taxon>Pseudomonadati</taxon>
        <taxon>Planctomycetota</taxon>
        <taxon>Planctomycetia</taxon>
        <taxon>Pirellulales</taxon>
        <taxon>Lacipirellulaceae</taxon>
        <taxon>Adhaeretor</taxon>
    </lineage>
</organism>
<dbReference type="Proteomes" id="UP000319852">
    <property type="component" value="Chromosome"/>
</dbReference>
<keyword evidence="2" id="KW-0808">Transferase</keyword>
<dbReference type="PANTHER" id="PTHR34388">
    <property type="entry name" value="DNA POLYMERASE III SUBUNIT DELTA"/>
    <property type="match status" value="1"/>
</dbReference>
<keyword evidence="4" id="KW-0235">DNA replication</keyword>
<reference evidence="9 10" key="1">
    <citation type="submission" date="2019-02" db="EMBL/GenBank/DDBJ databases">
        <title>Deep-cultivation of Planctomycetes and their phenomic and genomic characterization uncovers novel biology.</title>
        <authorList>
            <person name="Wiegand S."/>
            <person name="Jogler M."/>
            <person name="Boedeker C."/>
            <person name="Pinto D."/>
            <person name="Vollmers J."/>
            <person name="Rivas-Marin E."/>
            <person name="Kohn T."/>
            <person name="Peeters S.H."/>
            <person name="Heuer A."/>
            <person name="Rast P."/>
            <person name="Oberbeckmann S."/>
            <person name="Bunk B."/>
            <person name="Jeske O."/>
            <person name="Meyerdierks A."/>
            <person name="Storesund J.E."/>
            <person name="Kallscheuer N."/>
            <person name="Luecker S."/>
            <person name="Lage O.M."/>
            <person name="Pohl T."/>
            <person name="Merkel B.J."/>
            <person name="Hornburger P."/>
            <person name="Mueller R.-W."/>
            <person name="Bruemmer F."/>
            <person name="Labrenz M."/>
            <person name="Spormann A.M."/>
            <person name="Op den Camp H."/>
            <person name="Overmann J."/>
            <person name="Amann R."/>
            <person name="Jetten M.S.M."/>
            <person name="Mascher T."/>
            <person name="Medema M.H."/>
            <person name="Devos D.P."/>
            <person name="Kaster A.-K."/>
            <person name="Ovreas L."/>
            <person name="Rohde M."/>
            <person name="Galperin M.Y."/>
            <person name="Jogler C."/>
        </authorList>
    </citation>
    <scope>NUCLEOTIDE SEQUENCE [LARGE SCALE GENOMIC DNA]</scope>
    <source>
        <strain evidence="9 10">HG15A2</strain>
    </source>
</reference>
<dbReference type="SUPFAM" id="SSF48019">
    <property type="entry name" value="post-AAA+ oligomerization domain-like"/>
    <property type="match status" value="1"/>
</dbReference>
<dbReference type="OrthoDB" id="269621at2"/>
<dbReference type="GO" id="GO:0003887">
    <property type="term" value="F:DNA-directed DNA polymerase activity"/>
    <property type="evidence" value="ECO:0007669"/>
    <property type="project" value="UniProtKB-KW"/>
</dbReference>
<dbReference type="Gene3D" id="1.20.272.10">
    <property type="match status" value="1"/>
</dbReference>
<protein>
    <recommendedName>
        <fullName evidence="1">DNA-directed DNA polymerase</fullName>
        <ecNumber evidence="1">2.7.7.7</ecNumber>
    </recommendedName>
</protein>
<name>A0A517N0M2_9BACT</name>
<dbReference type="GO" id="GO:0006261">
    <property type="term" value="P:DNA-templated DNA replication"/>
    <property type="evidence" value="ECO:0007669"/>
    <property type="project" value="TreeGrafter"/>
</dbReference>
<keyword evidence="5" id="KW-0239">DNA-directed DNA polymerase</keyword>
<gene>
    <name evidence="9" type="ORF">HG15A2_39160</name>
</gene>
<dbReference type="InterPro" id="IPR027417">
    <property type="entry name" value="P-loop_NTPase"/>
</dbReference>
<dbReference type="InterPro" id="IPR008921">
    <property type="entry name" value="DNA_pol3_clamp-load_cplx_C"/>
</dbReference>